<dbReference type="InterPro" id="IPR006073">
    <property type="entry name" value="GTP-bd"/>
</dbReference>
<dbReference type="GO" id="GO:0005886">
    <property type="term" value="C:plasma membrane"/>
    <property type="evidence" value="ECO:0007669"/>
    <property type="project" value="UniProtKB-SubCell"/>
</dbReference>
<reference evidence="18 19" key="1">
    <citation type="journal article" date="2016" name="Sci. Rep.">
        <title>Metabolic traits of an uncultured archaeal lineage -MSBL1- from brine pools of the Red Sea.</title>
        <authorList>
            <person name="Mwirichia R."/>
            <person name="Alam I."/>
            <person name="Rashid M."/>
            <person name="Vinu M."/>
            <person name="Ba-Alawi W."/>
            <person name="Anthony Kamau A."/>
            <person name="Kamanda Ngugi D."/>
            <person name="Goker M."/>
            <person name="Klenk H.P."/>
            <person name="Bajic V."/>
            <person name="Stingl U."/>
        </authorList>
    </citation>
    <scope>NUCLEOTIDE SEQUENCE [LARGE SCALE GENOMIC DNA]</scope>
    <source>
        <strain evidence="18">SCGC-AAA382F02</strain>
    </source>
</reference>
<dbReference type="Gene3D" id="3.40.50.300">
    <property type="entry name" value="P-loop containing nucleotide triphosphate hydrolases"/>
    <property type="match status" value="1"/>
</dbReference>
<feature type="binding site" evidence="14">
    <location>
        <begin position="150"/>
        <end position="152"/>
    </location>
    <ligand>
        <name>GTP</name>
        <dbReference type="ChEBI" id="CHEBI:37565"/>
        <label>1</label>
    </ligand>
</feature>
<feature type="binding site" evidence="15">
    <location>
        <position position="29"/>
    </location>
    <ligand>
        <name>Mg(2+)</name>
        <dbReference type="ChEBI" id="CHEBI:18420"/>
        <label>2</label>
    </ligand>
</feature>
<evidence type="ECO:0000256" key="13">
    <source>
        <dbReference type="NCBIfam" id="TIGR00437"/>
    </source>
</evidence>
<dbReference type="PATRIC" id="fig|1698282.3.peg.320"/>
<feature type="transmembrane region" description="Helical" evidence="16">
    <location>
        <begin position="296"/>
        <end position="315"/>
    </location>
</feature>
<feature type="binding site" evidence="14">
    <location>
        <begin position="121"/>
        <end position="124"/>
    </location>
    <ligand>
        <name>GTP</name>
        <dbReference type="ChEBI" id="CHEBI:37565"/>
        <label>1</label>
    </ligand>
</feature>
<keyword evidence="2" id="KW-0813">Transport</keyword>
<evidence type="ECO:0000256" key="11">
    <source>
        <dbReference type="ARBA" id="ARBA00023136"/>
    </source>
</evidence>
<keyword evidence="8" id="KW-0408">Iron</keyword>
<feature type="transmembrane region" description="Helical" evidence="16">
    <location>
        <begin position="579"/>
        <end position="597"/>
    </location>
</feature>
<keyword evidence="11 16" id="KW-0472">Membrane</keyword>
<protein>
    <recommendedName>
        <fullName evidence="12 13">Ferrous iron transport protein B</fullName>
    </recommendedName>
</protein>
<comment type="subcellular location">
    <subcellularLocation>
        <location evidence="1">Cell membrane</location>
        <topology evidence="1">Multi-pass membrane protein</topology>
    </subcellularLocation>
</comment>
<evidence type="ECO:0000256" key="9">
    <source>
        <dbReference type="ARBA" id="ARBA00023065"/>
    </source>
</evidence>
<feature type="transmembrane region" description="Helical" evidence="16">
    <location>
        <begin position="467"/>
        <end position="488"/>
    </location>
</feature>
<keyword evidence="6 14" id="KW-0547">Nucleotide-binding</keyword>
<dbReference type="Pfam" id="PF02421">
    <property type="entry name" value="FeoB_N"/>
    <property type="match status" value="1"/>
</dbReference>
<feature type="binding site" evidence="14">
    <location>
        <begin position="61"/>
        <end position="64"/>
    </location>
    <ligand>
        <name>GTP</name>
        <dbReference type="ChEBI" id="CHEBI:37565"/>
        <label>1</label>
    </ligand>
</feature>
<evidence type="ECO:0000313" key="19">
    <source>
        <dbReference type="Proteomes" id="UP000070491"/>
    </source>
</evidence>
<feature type="transmembrane region" description="Helical" evidence="16">
    <location>
        <begin position="435"/>
        <end position="461"/>
    </location>
</feature>
<dbReference type="GO" id="GO:0046872">
    <property type="term" value="F:metal ion binding"/>
    <property type="evidence" value="ECO:0007669"/>
    <property type="project" value="UniProtKB-KW"/>
</dbReference>
<dbReference type="NCBIfam" id="TIGR00437">
    <property type="entry name" value="feoB"/>
    <property type="match status" value="1"/>
</dbReference>
<feature type="binding site" evidence="14">
    <location>
        <begin position="40"/>
        <end position="44"/>
    </location>
    <ligand>
        <name>GTP</name>
        <dbReference type="ChEBI" id="CHEBI:37565"/>
        <label>1</label>
    </ligand>
</feature>
<evidence type="ECO:0000259" key="17">
    <source>
        <dbReference type="PROSITE" id="PS51711"/>
    </source>
</evidence>
<feature type="binding site" evidence="14">
    <location>
        <begin position="15"/>
        <end position="22"/>
    </location>
    <ligand>
        <name>GTP</name>
        <dbReference type="ChEBI" id="CHEBI:37565"/>
        <label>1</label>
    </ligand>
</feature>
<accession>A0A133VIT0</accession>
<keyword evidence="9" id="KW-0406">Ion transport</keyword>
<evidence type="ECO:0000256" key="12">
    <source>
        <dbReference type="ARBA" id="ARBA00031200"/>
    </source>
</evidence>
<dbReference type="InterPro" id="IPR050860">
    <property type="entry name" value="FeoB_GTPase"/>
</dbReference>
<feature type="domain" description="FeoB-type G" evidence="17">
    <location>
        <begin position="8"/>
        <end position="170"/>
    </location>
</feature>
<keyword evidence="5 16" id="KW-0812">Transmembrane</keyword>
<feature type="binding site" evidence="15">
    <location>
        <position position="30"/>
    </location>
    <ligand>
        <name>Mg(2+)</name>
        <dbReference type="ChEBI" id="CHEBI:18420"/>
        <label>2</label>
    </ligand>
</feature>
<dbReference type="InterPro" id="IPR011642">
    <property type="entry name" value="Gate_dom"/>
</dbReference>
<dbReference type="GO" id="GO:0005525">
    <property type="term" value="F:GTP binding"/>
    <property type="evidence" value="ECO:0007669"/>
    <property type="project" value="UniProtKB-KW"/>
</dbReference>
<dbReference type="PANTHER" id="PTHR43185">
    <property type="entry name" value="FERROUS IRON TRANSPORT PROTEIN B"/>
    <property type="match status" value="1"/>
</dbReference>
<name>A0A133VIT0_9EURY</name>
<dbReference type="PROSITE" id="PS51711">
    <property type="entry name" value="G_FEOB"/>
    <property type="match status" value="1"/>
</dbReference>
<dbReference type="InterPro" id="IPR041069">
    <property type="entry name" value="FeoB_Cyto"/>
</dbReference>
<dbReference type="Gene3D" id="1.10.287.1770">
    <property type="match status" value="1"/>
</dbReference>
<comment type="caution">
    <text evidence="18">The sequence shown here is derived from an EMBL/GenBank/DDBJ whole genome shotgun (WGS) entry which is preliminary data.</text>
</comment>
<dbReference type="InterPro" id="IPR005225">
    <property type="entry name" value="Small_GTP-bd"/>
</dbReference>
<dbReference type="NCBIfam" id="TIGR00231">
    <property type="entry name" value="small_GTP"/>
    <property type="match status" value="1"/>
</dbReference>
<sequence length="661" mass="71483">MGKEKDVDIVIGLTGNPNVGKSAFFHQATGIGVTVSNYPGTTVEIAEGKTEYEEYSIKMIDLPGVYSLGAVAEDEWVARRAILERDIDVIVNVVDASNLERNLYLVLQLLELDVPMVIALNQYDMAMSEGIKIDPDVLSEELGVPVIPTVATRGKNVPEVLAKGIEMGLENRKPEKKIEMGKDLEEIISSLSEFIKENLDSVPLDLPSRDLAIKLLEGDEELIKSVIEKENGEEVAEKAQELARKIKEQHGEAAAFRIARERHGMASLISEESSVHVEVKPPISERISRWTTELKTGVPILVGVFLGLLMLLFYGGGFIEEIVVGGWESHVQPPLVSFFSYVSPSAEVAEVLEIGINLGIKGILAVMFPYILIFFLALAILEDSGYLSRMAYVMDSAMHKIGLHGKAVAPMLGAFGCNVPAIMATRGLTSRRQRLISSILITMIPCSARTVVILGTVGAFAGIYPAFAIYGIILALILSVGVILNKFLPGQSSGMVMEMPPLRKPMIKPVLTKTWNRMKGFVYVAAPLLLLGSLLIGVLDVSGVMNSIVNPLSPLTAGLLGLPPVLIIPLLYGIIRKEGALVLLIAVAGTSELGTFMSPLQLFVFALVVAIYIPCIATFAVLKKELGWKEAIMITLFTVSLAIAVGAVFYHLNPLGLAATV</sequence>
<dbReference type="PRINTS" id="PR00326">
    <property type="entry name" value="GTP1OBG"/>
</dbReference>
<evidence type="ECO:0000256" key="6">
    <source>
        <dbReference type="ARBA" id="ARBA00022741"/>
    </source>
</evidence>
<evidence type="ECO:0000256" key="1">
    <source>
        <dbReference type="ARBA" id="ARBA00004651"/>
    </source>
</evidence>
<gene>
    <name evidence="18" type="ORF">AKJ53_00580</name>
</gene>
<dbReference type="Pfam" id="PF07670">
    <property type="entry name" value="Gate"/>
    <property type="match status" value="2"/>
</dbReference>
<evidence type="ECO:0000256" key="2">
    <source>
        <dbReference type="ARBA" id="ARBA00022448"/>
    </source>
</evidence>
<evidence type="ECO:0000313" key="18">
    <source>
        <dbReference type="EMBL" id="KXB06349.1"/>
    </source>
</evidence>
<evidence type="ECO:0000256" key="4">
    <source>
        <dbReference type="ARBA" id="ARBA00022496"/>
    </source>
</evidence>
<dbReference type="Pfam" id="PF07664">
    <property type="entry name" value="FeoB_C"/>
    <property type="match status" value="1"/>
</dbReference>
<feature type="transmembrane region" description="Helical" evidence="16">
    <location>
        <begin position="363"/>
        <end position="381"/>
    </location>
</feature>
<dbReference type="InterPro" id="IPR030389">
    <property type="entry name" value="G_FEOB_dom"/>
</dbReference>
<evidence type="ECO:0000256" key="3">
    <source>
        <dbReference type="ARBA" id="ARBA00022475"/>
    </source>
</evidence>
<feature type="transmembrane region" description="Helical" evidence="16">
    <location>
        <begin position="521"/>
        <end position="539"/>
    </location>
</feature>
<dbReference type="InterPro" id="IPR011640">
    <property type="entry name" value="Fe2_transport_prot_B_C"/>
</dbReference>
<evidence type="ECO:0000256" key="15">
    <source>
        <dbReference type="PIRSR" id="PIRSR603373-2"/>
    </source>
</evidence>
<evidence type="ECO:0000256" key="16">
    <source>
        <dbReference type="SAM" id="Phobius"/>
    </source>
</evidence>
<feature type="transmembrane region" description="Helical" evidence="16">
    <location>
        <begin position="551"/>
        <end position="572"/>
    </location>
</feature>
<evidence type="ECO:0000256" key="8">
    <source>
        <dbReference type="ARBA" id="ARBA00023004"/>
    </source>
</evidence>
<dbReference type="GO" id="GO:0015093">
    <property type="term" value="F:ferrous iron transmembrane transporter activity"/>
    <property type="evidence" value="ECO:0007669"/>
    <property type="project" value="UniProtKB-UniRule"/>
</dbReference>
<dbReference type="SUPFAM" id="SSF52540">
    <property type="entry name" value="P-loop containing nucleoside triphosphate hydrolases"/>
    <property type="match status" value="1"/>
</dbReference>
<keyword evidence="15" id="KW-0460">Magnesium</keyword>
<dbReference type="EMBL" id="LHYG01000005">
    <property type="protein sequence ID" value="KXB06349.1"/>
    <property type="molecule type" value="Genomic_DNA"/>
</dbReference>
<evidence type="ECO:0000256" key="14">
    <source>
        <dbReference type="PIRSR" id="PIRSR603373-1"/>
    </source>
</evidence>
<evidence type="ECO:0000256" key="5">
    <source>
        <dbReference type="ARBA" id="ARBA00022692"/>
    </source>
</evidence>
<feature type="transmembrane region" description="Helical" evidence="16">
    <location>
        <begin position="603"/>
        <end position="622"/>
    </location>
</feature>
<feature type="transmembrane region" description="Helical" evidence="16">
    <location>
        <begin position="401"/>
        <end position="423"/>
    </location>
</feature>
<evidence type="ECO:0000256" key="10">
    <source>
        <dbReference type="ARBA" id="ARBA00023134"/>
    </source>
</evidence>
<keyword evidence="19" id="KW-1185">Reference proteome</keyword>
<keyword evidence="4" id="KW-0410">Iron transport</keyword>
<keyword evidence="3" id="KW-1003">Cell membrane</keyword>
<keyword evidence="7 16" id="KW-1133">Transmembrane helix</keyword>
<dbReference type="PANTHER" id="PTHR43185:SF1">
    <property type="entry name" value="FE(2+) TRANSPORTER FEOB"/>
    <property type="match status" value="1"/>
</dbReference>
<keyword evidence="15" id="KW-0479">Metal-binding</keyword>
<dbReference type="InterPro" id="IPR027417">
    <property type="entry name" value="P-loop_NTPase"/>
</dbReference>
<organism evidence="18 19">
    <name type="scientific">candidate division MSBL1 archaeon SCGC-AAA382F02</name>
    <dbReference type="NCBI Taxonomy" id="1698282"/>
    <lineage>
        <taxon>Archaea</taxon>
        <taxon>Methanobacteriati</taxon>
        <taxon>Methanobacteriota</taxon>
        <taxon>candidate division MSBL1</taxon>
    </lineage>
</organism>
<dbReference type="Pfam" id="PF17910">
    <property type="entry name" value="FeoB_Cyto"/>
    <property type="match status" value="1"/>
</dbReference>
<dbReference type="Proteomes" id="UP000070491">
    <property type="component" value="Unassembled WGS sequence"/>
</dbReference>
<keyword evidence="10 14" id="KW-0342">GTP-binding</keyword>
<feature type="transmembrane region" description="Helical" evidence="16">
    <location>
        <begin position="634"/>
        <end position="652"/>
    </location>
</feature>
<dbReference type="InterPro" id="IPR003373">
    <property type="entry name" value="Fe2_transport_prot-B"/>
</dbReference>
<dbReference type="AlphaFoldDB" id="A0A133VIT0"/>
<dbReference type="CDD" id="cd01879">
    <property type="entry name" value="FeoB"/>
    <property type="match status" value="1"/>
</dbReference>
<evidence type="ECO:0000256" key="7">
    <source>
        <dbReference type="ARBA" id="ARBA00022989"/>
    </source>
</evidence>
<proteinExistence type="predicted"/>